<dbReference type="PANTHER" id="PTHR34142">
    <property type="entry name" value="ENDO-BETA-1,4-GLUCANASE A"/>
    <property type="match status" value="1"/>
</dbReference>
<keyword evidence="3 7" id="KW-0136">Cellulose degradation</keyword>
<keyword evidence="2 7" id="KW-0378">Hydrolase</keyword>
<feature type="domain" description="CBM2" evidence="10">
    <location>
        <begin position="27"/>
        <end position="137"/>
    </location>
</feature>
<dbReference type="PANTHER" id="PTHR34142:SF1">
    <property type="entry name" value="GLYCOSIDE HYDROLASE FAMILY 5 DOMAIN-CONTAINING PROTEIN"/>
    <property type="match status" value="1"/>
</dbReference>
<dbReference type="InterPro" id="IPR001919">
    <property type="entry name" value="CBD2"/>
</dbReference>
<keyword evidence="5 7" id="KW-0326">Glycosidase</keyword>
<feature type="chain" id="PRO_5046767181" description="Endoglucanase" evidence="9">
    <location>
        <begin position="30"/>
        <end position="499"/>
    </location>
</feature>
<evidence type="ECO:0000256" key="8">
    <source>
        <dbReference type="SAM" id="MobiDB-lite"/>
    </source>
</evidence>
<dbReference type="SMART" id="SM00637">
    <property type="entry name" value="CBD_II"/>
    <property type="match status" value="1"/>
</dbReference>
<comment type="caution">
    <text evidence="11">The sequence shown here is derived from an EMBL/GenBank/DDBJ whole genome shotgun (WGS) entry which is preliminary data.</text>
</comment>
<dbReference type="SUPFAM" id="SSF51445">
    <property type="entry name" value="(Trans)glycosidases"/>
    <property type="match status" value="1"/>
</dbReference>
<dbReference type="EC" id="3.2.1.4" evidence="7"/>
<evidence type="ECO:0000256" key="4">
    <source>
        <dbReference type="ARBA" id="ARBA00023277"/>
    </source>
</evidence>
<keyword evidence="4 7" id="KW-0119">Carbohydrate metabolism</keyword>
<dbReference type="Gene3D" id="2.60.40.290">
    <property type="match status" value="1"/>
</dbReference>
<gene>
    <name evidence="11" type="ORF">GCM10017559_80650</name>
</gene>
<feature type="signal peptide" evidence="9">
    <location>
        <begin position="1"/>
        <end position="29"/>
    </location>
</feature>
<feature type="compositionally biased region" description="Pro residues" evidence="8">
    <location>
        <begin position="140"/>
        <end position="162"/>
    </location>
</feature>
<dbReference type="InterPro" id="IPR008965">
    <property type="entry name" value="CBM2/CBM3_carb-bd_dom_sf"/>
</dbReference>
<dbReference type="Pfam" id="PF00553">
    <property type="entry name" value="CBM_2"/>
    <property type="match status" value="1"/>
</dbReference>
<protein>
    <recommendedName>
        <fullName evidence="7">Endoglucanase</fullName>
        <ecNumber evidence="7">3.2.1.4</ecNumber>
    </recommendedName>
</protein>
<dbReference type="PROSITE" id="PS51173">
    <property type="entry name" value="CBM2"/>
    <property type="match status" value="1"/>
</dbReference>
<dbReference type="Gene3D" id="3.20.20.80">
    <property type="entry name" value="Glycosidases"/>
    <property type="match status" value="1"/>
</dbReference>
<evidence type="ECO:0000256" key="9">
    <source>
        <dbReference type="SAM" id="SignalP"/>
    </source>
</evidence>
<keyword evidence="12" id="KW-1185">Reference proteome</keyword>
<dbReference type="EMBL" id="BAAAWD010000030">
    <property type="protein sequence ID" value="GAA3040078.1"/>
    <property type="molecule type" value="Genomic_DNA"/>
</dbReference>
<dbReference type="PROSITE" id="PS00561">
    <property type="entry name" value="CBM2_A"/>
    <property type="match status" value="1"/>
</dbReference>
<evidence type="ECO:0000256" key="2">
    <source>
        <dbReference type="ARBA" id="ARBA00022801"/>
    </source>
</evidence>
<evidence type="ECO:0000256" key="3">
    <source>
        <dbReference type="ARBA" id="ARBA00023001"/>
    </source>
</evidence>
<evidence type="ECO:0000313" key="12">
    <source>
        <dbReference type="Proteomes" id="UP001499930"/>
    </source>
</evidence>
<keyword evidence="9" id="KW-0732">Signal</keyword>
<evidence type="ECO:0000256" key="5">
    <source>
        <dbReference type="ARBA" id="ARBA00023295"/>
    </source>
</evidence>
<evidence type="ECO:0000259" key="10">
    <source>
        <dbReference type="PROSITE" id="PS51173"/>
    </source>
</evidence>
<dbReference type="InterPro" id="IPR012291">
    <property type="entry name" value="CBM2_carb-bd_dom_sf"/>
</dbReference>
<feature type="region of interest" description="Disordered" evidence="8">
    <location>
        <begin position="128"/>
        <end position="170"/>
    </location>
</feature>
<accession>A0ABP6LFT6</accession>
<dbReference type="Proteomes" id="UP001499930">
    <property type="component" value="Unassembled WGS sequence"/>
</dbReference>
<sequence length="499" mass="52722">MKHRIALAAATAVGLAAVGAALLSPPASAADSGCSVKYKVAGQWQGGFQGDVSITNLGDPLTGWTLEFDFPDSGQGVSNGWSADWSQSGAHVTAKSLGWNSDVATGASVSVGFTGKWSGDNPVPTVFKVNGVTCDGQSPSPSPSPTPTPSPSPTPSPDPGGPAPQLHVSGNKIVTAGGKPYRLLGVSRSSGEYACVQGKGTWDHGPVDQASVDAMKSWNIHAVRIPLNEECWLGTNGSPSGAAYQQDVKDYVNLLVANGITPILDLHWNWGQFTGVSWACTDTTATCQKPMPDATYAPQFWTGVAKTFKGNDAVVFDLFNEPWPEYGTGDTTSGWKCLRDGGNCPGFSYEVAGMQSLVDAVRATGATNIVMVGGLAWSNDLSQWLQYRPNDPTGNLAASWHSYSFNYCSNEACWDSQIAPLAAKVPVVTGEFGADDCGYDYMDRLTKWADKNGVSYLAWTWSPWGCTQGAVLIKDWNGTPEPGIGAGYKAHLLTRNPYA</sequence>
<dbReference type="InterPro" id="IPR017853">
    <property type="entry name" value="GH"/>
</dbReference>
<evidence type="ECO:0000256" key="1">
    <source>
        <dbReference type="ARBA" id="ARBA00000966"/>
    </source>
</evidence>
<name>A0ABP6LFT6_9ACTN</name>
<evidence type="ECO:0000256" key="7">
    <source>
        <dbReference type="RuleBase" id="RU361153"/>
    </source>
</evidence>
<organism evidence="11 12">
    <name type="scientific">Streptosporangium longisporum</name>
    <dbReference type="NCBI Taxonomy" id="46187"/>
    <lineage>
        <taxon>Bacteria</taxon>
        <taxon>Bacillati</taxon>
        <taxon>Actinomycetota</taxon>
        <taxon>Actinomycetes</taxon>
        <taxon>Streptosporangiales</taxon>
        <taxon>Streptosporangiaceae</taxon>
        <taxon>Streptosporangium</taxon>
    </lineage>
</organism>
<evidence type="ECO:0000313" key="11">
    <source>
        <dbReference type="EMBL" id="GAA3040078.1"/>
    </source>
</evidence>
<keyword evidence="6 7" id="KW-0624">Polysaccharide degradation</keyword>
<proteinExistence type="inferred from homology"/>
<dbReference type="SUPFAM" id="SSF49384">
    <property type="entry name" value="Carbohydrate-binding domain"/>
    <property type="match status" value="1"/>
</dbReference>
<dbReference type="InterPro" id="IPR018366">
    <property type="entry name" value="CBM2_CS"/>
</dbReference>
<reference evidence="12" key="1">
    <citation type="journal article" date="2019" name="Int. J. Syst. Evol. Microbiol.">
        <title>The Global Catalogue of Microorganisms (GCM) 10K type strain sequencing project: providing services to taxonomists for standard genome sequencing and annotation.</title>
        <authorList>
            <consortium name="The Broad Institute Genomics Platform"/>
            <consortium name="The Broad Institute Genome Sequencing Center for Infectious Disease"/>
            <person name="Wu L."/>
            <person name="Ma J."/>
        </authorList>
    </citation>
    <scope>NUCLEOTIDE SEQUENCE [LARGE SCALE GENOMIC DNA]</scope>
    <source>
        <strain evidence="12">JCM 3106</strain>
    </source>
</reference>
<dbReference type="RefSeq" id="WP_344907281.1">
    <property type="nucleotide sequence ID" value="NZ_BAAAWD010000030.1"/>
</dbReference>
<comment type="similarity">
    <text evidence="7">Belongs to the glycosyl hydrolase 5 (cellulase A) family.</text>
</comment>
<evidence type="ECO:0000256" key="6">
    <source>
        <dbReference type="ARBA" id="ARBA00023326"/>
    </source>
</evidence>
<dbReference type="InterPro" id="IPR001547">
    <property type="entry name" value="Glyco_hydro_5"/>
</dbReference>
<dbReference type="Pfam" id="PF00150">
    <property type="entry name" value="Cellulase"/>
    <property type="match status" value="1"/>
</dbReference>
<comment type="catalytic activity">
    <reaction evidence="1 7">
        <text>Endohydrolysis of (1-&gt;4)-beta-D-glucosidic linkages in cellulose, lichenin and cereal beta-D-glucans.</text>
        <dbReference type="EC" id="3.2.1.4"/>
    </reaction>
</comment>